<feature type="region of interest" description="Disordered" evidence="1">
    <location>
        <begin position="146"/>
        <end position="169"/>
    </location>
</feature>
<dbReference type="RefSeq" id="WP_112251541.1">
    <property type="nucleotide sequence ID" value="NZ_CBCRTS010000011.1"/>
</dbReference>
<reference evidence="2 3" key="1">
    <citation type="submission" date="2019-04" db="EMBL/GenBank/DDBJ databases">
        <title>In vitro growth and metabolic characteristics of meat-borne Lactobacillus algidus strains.</title>
        <authorList>
            <person name="Sade E."/>
            <person name="Per J."/>
            <person name="Tytti H."/>
            <person name="Johanna B.K."/>
        </authorList>
    </citation>
    <scope>NUCLEOTIDE SEQUENCE [LARGE SCALE GENOMIC DNA]</scope>
    <source>
        <strain evidence="2 3">LTS37-1</strain>
    </source>
</reference>
<evidence type="ECO:0000313" key="3">
    <source>
        <dbReference type="Proteomes" id="UP000321659"/>
    </source>
</evidence>
<organism evidence="2 3">
    <name type="scientific">Dellaglioa algida</name>
    <dbReference type="NCBI Taxonomy" id="105612"/>
    <lineage>
        <taxon>Bacteria</taxon>
        <taxon>Bacillati</taxon>
        <taxon>Bacillota</taxon>
        <taxon>Bacilli</taxon>
        <taxon>Lactobacillales</taxon>
        <taxon>Lactobacillaceae</taxon>
        <taxon>Dellaglioa</taxon>
    </lineage>
</organism>
<dbReference type="GeneID" id="83549315"/>
<dbReference type="AlphaFoldDB" id="A0A2C8ETU7"/>
<dbReference type="Proteomes" id="UP000321659">
    <property type="component" value="Unassembled WGS sequence"/>
</dbReference>
<protein>
    <submittedName>
        <fullName evidence="2">General stress protein</fullName>
    </submittedName>
</protein>
<evidence type="ECO:0000313" key="2">
    <source>
        <dbReference type="EMBL" id="TWW10954.1"/>
    </source>
</evidence>
<feature type="compositionally biased region" description="Basic and acidic residues" evidence="1">
    <location>
        <begin position="146"/>
        <end position="157"/>
    </location>
</feature>
<dbReference type="EMBL" id="SRRQ01000006">
    <property type="protein sequence ID" value="TWW10954.1"/>
    <property type="molecule type" value="Genomic_DNA"/>
</dbReference>
<gene>
    <name evidence="2" type="ORF">LABALGLTS371_09370</name>
</gene>
<name>A0A2C8ETU7_9LACO</name>
<evidence type="ECO:0000256" key="1">
    <source>
        <dbReference type="SAM" id="MobiDB-lite"/>
    </source>
</evidence>
<sequence>MSKKFLLGLAITGGVAAYAASKLISEKTKQDIKNQIEEKAMDARDRVLEYKAYAEDASYDLKDKIGDFDEIKNNISDKISEKSDLLMSQDAYANAKDALINAKNDLKNKLAMESDDIFEQMTDLTDEFSDLADEDIYVDSKSAFGEAKDADEAEGKAETIYPDGWTGEK</sequence>
<accession>A0A2C8ETU7</accession>
<comment type="caution">
    <text evidence="2">The sequence shown here is derived from an EMBL/GenBank/DDBJ whole genome shotgun (WGS) entry which is preliminary data.</text>
</comment>
<proteinExistence type="predicted"/>